<proteinExistence type="predicted"/>
<gene>
    <name evidence="2" type="ORF">GGX14DRAFT_570243</name>
</gene>
<evidence type="ECO:0000313" key="2">
    <source>
        <dbReference type="EMBL" id="KAJ7203368.1"/>
    </source>
</evidence>
<feature type="region of interest" description="Disordered" evidence="1">
    <location>
        <begin position="38"/>
        <end position="57"/>
    </location>
</feature>
<name>A0AAD6V5Z3_9AGAR</name>
<dbReference type="AlphaFoldDB" id="A0AAD6V5Z3"/>
<keyword evidence="3" id="KW-1185">Reference proteome</keyword>
<dbReference type="Proteomes" id="UP001219525">
    <property type="component" value="Unassembled WGS sequence"/>
</dbReference>
<sequence>MSSAKALLAKGRAAAAARALQAESDPLSTPLTPLATPVFHPSSFSEQGDDGFESSPAPSIFSVRSGTSASTNMPQLKSAAERALKRIKVSNETAAEFRRWSETANRDERDAMTTLWVLNTNEKLDKFMVAKTEDYKPSDALVKIIRKYGWALVLLSNIHYYAGTLEDAIIAAMRESDVKELPEEDSLEHSELVKFIGGELTTIKYITKKAVIDSLEKKSDIRNIAKLTEALLHHAKQVPVTFGLYMRIAFMRHHVLQNHPNKSFWYKLDDDLQDLRKETPEDFIAALRYVYDEDVKQFGDPQVTGITTGDPIGEKSPKWLRNLTREAARIVRAVKKQGKRKRAAESDGEIDEGTADGADGGSGRDEQPESDNQSLLD</sequence>
<organism evidence="2 3">
    <name type="scientific">Mycena pura</name>
    <dbReference type="NCBI Taxonomy" id="153505"/>
    <lineage>
        <taxon>Eukaryota</taxon>
        <taxon>Fungi</taxon>
        <taxon>Dikarya</taxon>
        <taxon>Basidiomycota</taxon>
        <taxon>Agaricomycotina</taxon>
        <taxon>Agaricomycetes</taxon>
        <taxon>Agaricomycetidae</taxon>
        <taxon>Agaricales</taxon>
        <taxon>Marasmiineae</taxon>
        <taxon>Mycenaceae</taxon>
        <taxon>Mycena</taxon>
    </lineage>
</organism>
<dbReference type="EMBL" id="JARJCW010000051">
    <property type="protein sequence ID" value="KAJ7203368.1"/>
    <property type="molecule type" value="Genomic_DNA"/>
</dbReference>
<protein>
    <submittedName>
        <fullName evidence="2">Uncharacterized protein</fullName>
    </submittedName>
</protein>
<evidence type="ECO:0000256" key="1">
    <source>
        <dbReference type="SAM" id="MobiDB-lite"/>
    </source>
</evidence>
<evidence type="ECO:0000313" key="3">
    <source>
        <dbReference type="Proteomes" id="UP001219525"/>
    </source>
</evidence>
<accession>A0AAD6V5Z3</accession>
<comment type="caution">
    <text evidence="2">The sequence shown here is derived from an EMBL/GenBank/DDBJ whole genome shotgun (WGS) entry which is preliminary data.</text>
</comment>
<reference evidence="2" key="1">
    <citation type="submission" date="2023-03" db="EMBL/GenBank/DDBJ databases">
        <title>Massive genome expansion in bonnet fungi (Mycena s.s.) driven by repeated elements and novel gene families across ecological guilds.</title>
        <authorList>
            <consortium name="Lawrence Berkeley National Laboratory"/>
            <person name="Harder C.B."/>
            <person name="Miyauchi S."/>
            <person name="Viragh M."/>
            <person name="Kuo A."/>
            <person name="Thoen E."/>
            <person name="Andreopoulos B."/>
            <person name="Lu D."/>
            <person name="Skrede I."/>
            <person name="Drula E."/>
            <person name="Henrissat B."/>
            <person name="Morin E."/>
            <person name="Kohler A."/>
            <person name="Barry K."/>
            <person name="LaButti K."/>
            <person name="Morin E."/>
            <person name="Salamov A."/>
            <person name="Lipzen A."/>
            <person name="Mereny Z."/>
            <person name="Hegedus B."/>
            <person name="Baldrian P."/>
            <person name="Stursova M."/>
            <person name="Weitz H."/>
            <person name="Taylor A."/>
            <person name="Grigoriev I.V."/>
            <person name="Nagy L.G."/>
            <person name="Martin F."/>
            <person name="Kauserud H."/>
        </authorList>
    </citation>
    <scope>NUCLEOTIDE SEQUENCE</scope>
    <source>
        <strain evidence="2">9144</strain>
    </source>
</reference>
<feature type="region of interest" description="Disordered" evidence="1">
    <location>
        <begin position="334"/>
        <end position="377"/>
    </location>
</feature>